<keyword evidence="5" id="KW-0347">Helicase</keyword>
<dbReference type="Pfam" id="PF00176">
    <property type="entry name" value="SNF2-rel_dom"/>
    <property type="match status" value="1"/>
</dbReference>
<proteinExistence type="predicted"/>
<protein>
    <submittedName>
        <fullName evidence="5">DEAD/DEAH box helicase</fullName>
    </submittedName>
</protein>
<dbReference type="InterPro" id="IPR014001">
    <property type="entry name" value="Helicase_ATP-bd"/>
</dbReference>
<keyword evidence="2" id="KW-0175">Coiled coil</keyword>
<keyword evidence="5" id="KW-0067">ATP-binding</keyword>
<gene>
    <name evidence="5" type="ORF">G4D72_09070</name>
</gene>
<keyword evidence="5" id="KW-0547">Nucleotide-binding</keyword>
<dbReference type="Pfam" id="PF00271">
    <property type="entry name" value="Helicase_C"/>
    <property type="match status" value="1"/>
</dbReference>
<dbReference type="InterPro" id="IPR038718">
    <property type="entry name" value="SNF2-like_sf"/>
</dbReference>
<dbReference type="Gene3D" id="3.40.50.300">
    <property type="entry name" value="P-loop containing nucleotide triphosphate hydrolases"/>
    <property type="match status" value="1"/>
</dbReference>
<reference evidence="5 6" key="1">
    <citation type="submission" date="2020-02" db="EMBL/GenBank/DDBJ databases">
        <authorList>
            <person name="Chen W.-M."/>
        </authorList>
    </citation>
    <scope>NUCLEOTIDE SEQUENCE [LARGE SCALE GENOMIC DNA]</scope>
    <source>
        <strain evidence="5 6">KDG-16</strain>
    </source>
</reference>
<evidence type="ECO:0000313" key="6">
    <source>
        <dbReference type="Proteomes" id="UP000800984"/>
    </source>
</evidence>
<dbReference type="GO" id="GO:0004386">
    <property type="term" value="F:helicase activity"/>
    <property type="evidence" value="ECO:0007669"/>
    <property type="project" value="UniProtKB-KW"/>
</dbReference>
<dbReference type="PROSITE" id="PS51194">
    <property type="entry name" value="HELICASE_CTER"/>
    <property type="match status" value="1"/>
</dbReference>
<feature type="coiled-coil region" evidence="2">
    <location>
        <begin position="724"/>
        <end position="751"/>
    </location>
</feature>
<keyword evidence="6" id="KW-1185">Reference proteome</keyword>
<dbReference type="Proteomes" id="UP000800984">
    <property type="component" value="Unassembled WGS sequence"/>
</dbReference>
<dbReference type="SMART" id="SM00487">
    <property type="entry name" value="DEXDc"/>
    <property type="match status" value="1"/>
</dbReference>
<dbReference type="Gene3D" id="3.40.50.10810">
    <property type="entry name" value="Tandem AAA-ATPase domain"/>
    <property type="match status" value="1"/>
</dbReference>
<evidence type="ECO:0000259" key="4">
    <source>
        <dbReference type="PROSITE" id="PS51194"/>
    </source>
</evidence>
<dbReference type="InterPro" id="IPR027417">
    <property type="entry name" value="P-loop_NTPase"/>
</dbReference>
<evidence type="ECO:0000256" key="1">
    <source>
        <dbReference type="ARBA" id="ARBA00022801"/>
    </source>
</evidence>
<comment type="caution">
    <text evidence="5">The sequence shown here is derived from an EMBL/GenBank/DDBJ whole genome shotgun (WGS) entry which is preliminary data.</text>
</comment>
<dbReference type="EMBL" id="JAAJBT010000005">
    <property type="protein sequence ID" value="NHM02257.1"/>
    <property type="molecule type" value="Genomic_DNA"/>
</dbReference>
<dbReference type="CDD" id="cd18793">
    <property type="entry name" value="SF2_C_SNF"/>
    <property type="match status" value="1"/>
</dbReference>
<dbReference type="SMART" id="SM00490">
    <property type="entry name" value="HELICc"/>
    <property type="match status" value="1"/>
</dbReference>
<sequence>MDYFFILDFSYHQELKAYLPSLYINHSEEFRYIEKKATPEVLQHFGLELKQTSKESSRIFEIVTLLQPEKLLERFNKKVKKGFFLEDKSLAAFYFQYLDDRIYELLILAKAQHIQLTLNLYQEKDFTSKKISYSEKTFDVSLYFNKKEDGLSYKLYLQYENETIVPCEVEIHLLTNTTSWFVLNAELVLLKNINTNKLKPFLHKTTVEVPQRILASYFNTFIKDIVQKVAIQTDGFEVKHQNTLTSCTIKTAIDIFKDQPYLYLEFGYRDKVFSSEEKKQKQVSIDFENNEILVTLTTRNTTEEAKKIAQLEEFNLISSNKERWLSKTATTSLYHYLENHKIALENLQFKVADFYIGQKKINIATTTIHTEIAEQKDWFDVRMIVTIGTFTIPFAQFVPYIKNKRKIFELPDATVFIIPNEWFSKYNSLVNHLSIQENATLLPKTKIALLENVDYIVQKQKHLPLASTIKATLRPYQEKGVNWLIELYQNGYGACLADDMGLGKTIQVLSYLATIQENNLLEADKNEEIITDLFTTTEPNKTKLKALIVAPKSLLFNWYQESKKFTPFFHCITYFGTSRKTILNRLKNYDLVFTTYGTLNKDVKELCKINFNFIIVDESQNIKNKDSITYKNLESITAQQKIVLSGTPIENSLSDVWSQMQLINKDILGNYSYFKKNYLDPIEKKQDENTLIELKKILSPFILRRTKEEVLSELPEKSEQIIYCEMSTDQAKEYEKEKSKARNSLLSIDKNKPDHIQILKSLLRLRQWSNHPKLIDENSTIVSGKFEAITTKIKNLVTNQKKVLIFSSFVKHIAIYENWCLENKIKFQTLTGKTQKEAREQLVYTFQNKEEPYVFFISLKAGETGLNLTQASYVLFLDPWWNPYKENQALSRAHRMGQKEKVTVLRYITKDTIEEKIITLQEKKKIVGNSIFDIDVEITNEIFNNIEILIQ</sequence>
<evidence type="ECO:0000256" key="2">
    <source>
        <dbReference type="SAM" id="Coils"/>
    </source>
</evidence>
<dbReference type="SUPFAM" id="SSF52540">
    <property type="entry name" value="P-loop containing nucleoside triphosphate hydrolases"/>
    <property type="match status" value="2"/>
</dbReference>
<feature type="domain" description="Helicase C-terminal" evidence="4">
    <location>
        <begin position="792"/>
        <end position="942"/>
    </location>
</feature>
<name>A0ABX0I545_9FLAO</name>
<accession>A0ABX0I545</accession>
<organism evidence="5 6">
    <name type="scientific">Flavobacterium difficile</name>
    <dbReference type="NCBI Taxonomy" id="2709659"/>
    <lineage>
        <taxon>Bacteria</taxon>
        <taxon>Pseudomonadati</taxon>
        <taxon>Bacteroidota</taxon>
        <taxon>Flavobacteriia</taxon>
        <taxon>Flavobacteriales</taxon>
        <taxon>Flavobacteriaceae</taxon>
        <taxon>Flavobacterium</taxon>
    </lineage>
</organism>
<keyword evidence="1" id="KW-0378">Hydrolase</keyword>
<dbReference type="PANTHER" id="PTHR10799">
    <property type="entry name" value="SNF2/RAD54 HELICASE FAMILY"/>
    <property type="match status" value="1"/>
</dbReference>
<evidence type="ECO:0000259" key="3">
    <source>
        <dbReference type="PROSITE" id="PS51192"/>
    </source>
</evidence>
<dbReference type="InterPro" id="IPR049730">
    <property type="entry name" value="SNF2/RAD54-like_C"/>
</dbReference>
<dbReference type="InterPro" id="IPR000330">
    <property type="entry name" value="SNF2_N"/>
</dbReference>
<dbReference type="PROSITE" id="PS51192">
    <property type="entry name" value="HELICASE_ATP_BIND_1"/>
    <property type="match status" value="1"/>
</dbReference>
<evidence type="ECO:0000313" key="5">
    <source>
        <dbReference type="EMBL" id="NHM02257.1"/>
    </source>
</evidence>
<dbReference type="InterPro" id="IPR001650">
    <property type="entry name" value="Helicase_C-like"/>
</dbReference>
<feature type="domain" description="Helicase ATP-binding" evidence="3">
    <location>
        <begin position="485"/>
        <end position="666"/>
    </location>
</feature>
<dbReference type="RefSeq" id="WP_166077366.1">
    <property type="nucleotide sequence ID" value="NZ_JAAJBT010000005.1"/>
</dbReference>